<accession>A0A0B7N128</accession>
<reference evidence="6 7" key="1">
    <citation type="submission" date="2014-09" db="EMBL/GenBank/DDBJ databases">
        <authorList>
            <person name="Ellenberger Sabrina"/>
        </authorList>
    </citation>
    <scope>NUCLEOTIDE SEQUENCE [LARGE SCALE GENOMIC DNA]</scope>
    <source>
        <strain evidence="6 7">CBS 412.66</strain>
    </source>
</reference>
<evidence type="ECO:0000256" key="1">
    <source>
        <dbReference type="ARBA" id="ARBA00004141"/>
    </source>
</evidence>
<protein>
    <recommendedName>
        <fullName evidence="8">Amino acid permease/ SLC12A domain-containing protein</fullName>
    </recommendedName>
</protein>
<feature type="transmembrane region" description="Helical" evidence="5">
    <location>
        <begin position="257"/>
        <end position="279"/>
    </location>
</feature>
<dbReference type="InterPro" id="IPR002293">
    <property type="entry name" value="AA/rel_permease1"/>
</dbReference>
<keyword evidence="7" id="KW-1185">Reference proteome</keyword>
<dbReference type="OrthoDB" id="10062876at2759"/>
<dbReference type="STRING" id="35722.A0A0B7N128"/>
<feature type="transmembrane region" description="Helical" evidence="5">
    <location>
        <begin position="222"/>
        <end position="245"/>
    </location>
</feature>
<organism evidence="6 7">
    <name type="scientific">Parasitella parasitica</name>
    <dbReference type="NCBI Taxonomy" id="35722"/>
    <lineage>
        <taxon>Eukaryota</taxon>
        <taxon>Fungi</taxon>
        <taxon>Fungi incertae sedis</taxon>
        <taxon>Mucoromycota</taxon>
        <taxon>Mucoromycotina</taxon>
        <taxon>Mucoromycetes</taxon>
        <taxon>Mucorales</taxon>
        <taxon>Mucorineae</taxon>
        <taxon>Mucoraceae</taxon>
        <taxon>Parasitella</taxon>
    </lineage>
</organism>
<evidence type="ECO:0000256" key="3">
    <source>
        <dbReference type="ARBA" id="ARBA00022989"/>
    </source>
</evidence>
<dbReference type="Pfam" id="PF13520">
    <property type="entry name" value="AA_permease_2"/>
    <property type="match status" value="1"/>
</dbReference>
<feature type="transmembrane region" description="Helical" evidence="5">
    <location>
        <begin position="467"/>
        <end position="489"/>
    </location>
</feature>
<proteinExistence type="predicted"/>
<comment type="subcellular location">
    <subcellularLocation>
        <location evidence="1">Membrane</location>
        <topology evidence="1">Multi-pass membrane protein</topology>
    </subcellularLocation>
</comment>
<evidence type="ECO:0000256" key="4">
    <source>
        <dbReference type="ARBA" id="ARBA00023136"/>
    </source>
</evidence>
<dbReference type="Proteomes" id="UP000054107">
    <property type="component" value="Unassembled WGS sequence"/>
</dbReference>
<evidence type="ECO:0000313" key="6">
    <source>
        <dbReference type="EMBL" id="CEP11951.1"/>
    </source>
</evidence>
<feature type="transmembrane region" description="Helical" evidence="5">
    <location>
        <begin position="37"/>
        <end position="59"/>
    </location>
</feature>
<keyword evidence="3 5" id="KW-1133">Transmembrane helix</keyword>
<feature type="transmembrane region" description="Helical" evidence="5">
    <location>
        <begin position="407"/>
        <end position="423"/>
    </location>
</feature>
<feature type="transmembrane region" description="Helical" evidence="5">
    <location>
        <begin position="495"/>
        <end position="518"/>
    </location>
</feature>
<dbReference type="PANTHER" id="PTHR11785">
    <property type="entry name" value="AMINO ACID TRANSPORTER"/>
    <property type="match status" value="1"/>
</dbReference>
<dbReference type="Gene3D" id="1.20.1740.10">
    <property type="entry name" value="Amino acid/polyamine transporter I"/>
    <property type="match status" value="2"/>
</dbReference>
<dbReference type="GO" id="GO:0015179">
    <property type="term" value="F:L-amino acid transmembrane transporter activity"/>
    <property type="evidence" value="ECO:0007669"/>
    <property type="project" value="TreeGrafter"/>
</dbReference>
<name>A0A0B7N128_9FUNG</name>
<sequence length="569" mass="63107">MNVEDEPMLRQPEIADQIEHMEPLAVGDQRLERKIGWIQGAMVNVSYIIGAGIFVGPALTLQLVGSGGMNLIIWLIGALIALSGTFTFMELGTMACILLQAYNIQEQYSTNAFLSFLAGIHLHNAYGKCNGINDVFSGGEVGYLEYCYRKPKYLLAYLFTYWSLMNRSSGVASQGIVFGGYLNYTIFGSTYKSQWVERGWALLSATILTTANILSTKMTMKMITFLTVIKISVLLLIACIGFLVLVKAIPSDVDAGLNLSFFGTSNTVGPYASALYYVMNSYSGWHNLNYIIDEVEDPIKNLPKASAAALLTTATLYIFTNIAYLVVLPLDTMKSSEFIVAAAFFTRSLGQNFATKVLPVFIGLSSFGCAASMNFTGGRVIMEVARQGLLPYGHVFGKVDTRVGSPVYAYLLQYVLSIVFIVGPPPGAVYQFIVAFAAYPVYVFYFLMALAVLILRRREPNSNRPIRAPLVCVYVFLTFTAYALVFVFIPVKNQYYPYWLPYISAIFSMVACTGFWYYQIVIKDTPSYSYNQSIRNQGQTAIENEVFGGYAAVPTHEVEPSRDRSVDRV</sequence>
<keyword evidence="2 5" id="KW-0812">Transmembrane</keyword>
<evidence type="ECO:0000256" key="2">
    <source>
        <dbReference type="ARBA" id="ARBA00022692"/>
    </source>
</evidence>
<keyword evidence="4 5" id="KW-0472">Membrane</keyword>
<feature type="transmembrane region" description="Helical" evidence="5">
    <location>
        <begin position="429"/>
        <end position="455"/>
    </location>
</feature>
<dbReference type="EMBL" id="LN727218">
    <property type="protein sequence ID" value="CEP11951.1"/>
    <property type="molecule type" value="Genomic_DNA"/>
</dbReference>
<dbReference type="GO" id="GO:0016020">
    <property type="term" value="C:membrane"/>
    <property type="evidence" value="ECO:0007669"/>
    <property type="project" value="UniProtKB-SubCell"/>
</dbReference>
<gene>
    <name evidence="6" type="primary">PARPA_05858.1 scaffold 20154</name>
</gene>
<feature type="transmembrane region" description="Helical" evidence="5">
    <location>
        <begin position="71"/>
        <end position="99"/>
    </location>
</feature>
<evidence type="ECO:0008006" key="8">
    <source>
        <dbReference type="Google" id="ProtNLM"/>
    </source>
</evidence>
<dbReference type="AlphaFoldDB" id="A0A0B7N128"/>
<evidence type="ECO:0000313" key="7">
    <source>
        <dbReference type="Proteomes" id="UP000054107"/>
    </source>
</evidence>
<dbReference type="InterPro" id="IPR050598">
    <property type="entry name" value="AminoAcid_Transporter"/>
</dbReference>
<feature type="transmembrane region" description="Helical" evidence="5">
    <location>
        <begin position="307"/>
        <end position="327"/>
    </location>
</feature>
<dbReference type="PANTHER" id="PTHR11785:SF353">
    <property type="entry name" value="METHIONINE TRANSPORTER (EUROFUNG)"/>
    <property type="match status" value="1"/>
</dbReference>
<dbReference type="PIRSF" id="PIRSF006060">
    <property type="entry name" value="AA_transporter"/>
    <property type="match status" value="1"/>
</dbReference>
<evidence type="ECO:0000256" key="5">
    <source>
        <dbReference type="SAM" id="Phobius"/>
    </source>
</evidence>